<dbReference type="SUPFAM" id="SSF48452">
    <property type="entry name" value="TPR-like"/>
    <property type="match status" value="1"/>
</dbReference>
<evidence type="ECO:0000313" key="1">
    <source>
        <dbReference type="EMBL" id="SVA89515.1"/>
    </source>
</evidence>
<accession>A0A381ZJQ7</accession>
<dbReference type="Pfam" id="PF13181">
    <property type="entry name" value="TPR_8"/>
    <property type="match status" value="1"/>
</dbReference>
<dbReference type="PROSITE" id="PS50293">
    <property type="entry name" value="TPR_REGION"/>
    <property type="match status" value="2"/>
</dbReference>
<dbReference type="InterPro" id="IPR019734">
    <property type="entry name" value="TPR_rpt"/>
</dbReference>
<dbReference type="PROSITE" id="PS50005">
    <property type="entry name" value="TPR"/>
    <property type="match status" value="2"/>
</dbReference>
<dbReference type="Pfam" id="PF00515">
    <property type="entry name" value="TPR_1"/>
    <property type="match status" value="1"/>
</dbReference>
<dbReference type="AlphaFoldDB" id="A0A381ZJQ7"/>
<dbReference type="InterPro" id="IPR011990">
    <property type="entry name" value="TPR-like_helical_dom_sf"/>
</dbReference>
<proteinExistence type="predicted"/>
<protein>
    <submittedName>
        <fullName evidence="1">Uncharacterized protein</fullName>
    </submittedName>
</protein>
<dbReference type="Gene3D" id="1.25.40.10">
    <property type="entry name" value="Tetratricopeptide repeat domain"/>
    <property type="match status" value="1"/>
</dbReference>
<dbReference type="EMBL" id="UINC01021610">
    <property type="protein sequence ID" value="SVA89515.1"/>
    <property type="molecule type" value="Genomic_DNA"/>
</dbReference>
<feature type="non-terminal residue" evidence="1">
    <location>
        <position position="764"/>
    </location>
</feature>
<dbReference type="Gene3D" id="2.40.160.60">
    <property type="entry name" value="Outer membrane protein transport protein (OMPP1/FadL/TodX)"/>
    <property type="match status" value="1"/>
</dbReference>
<sequence length="764" mass="84673">MGGAFVAVANDANTITWNPAGLPGLRRTEFTTTYADLYAMGISQSYLAFVKPLLSDRFAVGMDWSSVGFDDKELGYSENKLNFAFGFEVHKKFSLGATLKYLFRDMTLDGTSYGKSSGIGYDVGFLIMPLKKLRMGIGLYDLGGTQVSYKDKTSETILGQAFKLGISYMPINGLTLAADFGDRYHLGAEYVLANRLSFRAGMQQDYSGDEPIMVISAGTSIKFKSIIVEYGYESHPYLEPTHRISLALQLSPAVVSITTTLIAHNPIFRSLHRYYESEPFVKVGLKNISDADLPVDVSLFVPTMMDNPHSETVTLPPKSEEEYDIGVSFSSDVLTSKKATFDNLVQPEVKVSYKQGGEAKLAQKKMESSYVLGKGKLTWSNPDMIACYVTPADAIVDKFARSFIQYYTPVLNDYFGRSNLGRGIILYDALGTHGLVYNIDLETPFLDIADDKSAFDTVKYPGDMLRDKIGDCDDLTTLYGSLMGNLGIETMFLDVFKPGAGHIFLMFDSGVKPDEVGKYFLDETEVVVLNDKVWIPIEATLVGKPFFSAWKQGSLKYNEMKSENFVNEISVKEASAKYLAGSHITPDMPMPEINGINNLLKEDIKQYGMWLEQIVYNTVGNKLDAAEDYYDAGVKYMEFGRYKEAMNMLETALNMKPVFPDAVNTLGVCYTKKEEYEKAIEFYKKALKQSGEHAGYMLNIAITHFMTGNKGLAKQKFDEVVLIDPVFAGKLDKIFGAAKASLAVNVPKGPKLEISGDLEAELAA</sequence>
<dbReference type="SUPFAM" id="SSF56935">
    <property type="entry name" value="Porins"/>
    <property type="match status" value="1"/>
</dbReference>
<reference evidence="1" key="1">
    <citation type="submission" date="2018-05" db="EMBL/GenBank/DDBJ databases">
        <authorList>
            <person name="Lanie J.A."/>
            <person name="Ng W.-L."/>
            <person name="Kazmierczak K.M."/>
            <person name="Andrzejewski T.M."/>
            <person name="Davidsen T.M."/>
            <person name="Wayne K.J."/>
            <person name="Tettelin H."/>
            <person name="Glass J.I."/>
            <person name="Rusch D."/>
            <person name="Podicherti R."/>
            <person name="Tsui H.-C.T."/>
            <person name="Winkler M.E."/>
        </authorList>
    </citation>
    <scope>NUCLEOTIDE SEQUENCE</scope>
</reference>
<dbReference type="SMART" id="SM00028">
    <property type="entry name" value="TPR"/>
    <property type="match status" value="3"/>
</dbReference>
<gene>
    <name evidence="1" type="ORF">METZ01_LOCUS142369</name>
</gene>
<organism evidence="1">
    <name type="scientific">marine metagenome</name>
    <dbReference type="NCBI Taxonomy" id="408172"/>
    <lineage>
        <taxon>unclassified sequences</taxon>
        <taxon>metagenomes</taxon>
        <taxon>ecological metagenomes</taxon>
    </lineage>
</organism>
<name>A0A381ZJQ7_9ZZZZ</name>